<dbReference type="Pfam" id="PF06585">
    <property type="entry name" value="JHBP"/>
    <property type="match status" value="1"/>
</dbReference>
<keyword evidence="1" id="KW-0732">Signal</keyword>
<sequence length="212" mass="24115">MTQVAQNLIKDHYNGLPSLNLLPLDPVTIKTISIENSGNKAVNIRLVFHNVTLHGLKDIAIKKITGFPKDFEGSKNEVEFIAPIIQLVGQYSINGKVLILPIQGNGQSNFTLENVKIRVRFTGKKVTKNQKDYFQTDDTKITMTTTKLWLNFDNLYNGDKLLGETTNAFLNENWMDIFNELKPDISKSYASAIQTIINNIFAKLPYREYFIE</sequence>
<dbReference type="FunFam" id="3.15.10.30:FF:000001">
    <property type="entry name" value="Takeout-like protein 1"/>
    <property type="match status" value="1"/>
</dbReference>
<evidence type="ECO:0000313" key="4">
    <source>
        <dbReference type="EnsemblMetazoa" id="PPAI000648-PA"/>
    </source>
</evidence>
<dbReference type="InterPro" id="IPR010562">
    <property type="entry name" value="Haemolymph_juvenile_hormone-bd"/>
</dbReference>
<dbReference type="EMBL" id="AJVK01021106">
    <property type="status" value="NOT_ANNOTATED_CDS"/>
    <property type="molecule type" value="Genomic_DNA"/>
</dbReference>
<keyword evidence="5" id="KW-1185">Reference proteome</keyword>
<keyword evidence="2" id="KW-0090">Biological rhythms</keyword>
<evidence type="ECO:0000256" key="3">
    <source>
        <dbReference type="ARBA" id="ARBA00060902"/>
    </source>
</evidence>
<dbReference type="PANTHER" id="PTHR11008">
    <property type="entry name" value="PROTEIN TAKEOUT-LIKE PROTEIN"/>
    <property type="match status" value="1"/>
</dbReference>
<dbReference type="InterPro" id="IPR038606">
    <property type="entry name" value="To_sf"/>
</dbReference>
<evidence type="ECO:0000313" key="5">
    <source>
        <dbReference type="Proteomes" id="UP000092462"/>
    </source>
</evidence>
<accession>A0A1B0CZX5</accession>
<comment type="similarity">
    <text evidence="3">Belongs to the TO family.</text>
</comment>
<name>A0A1B0CZX5_PHLPP</name>
<evidence type="ECO:0000256" key="2">
    <source>
        <dbReference type="ARBA" id="ARBA00023108"/>
    </source>
</evidence>
<dbReference type="PANTHER" id="PTHR11008:SF40">
    <property type="entry name" value="PROTEIN TAKEOUT"/>
    <property type="match status" value="1"/>
</dbReference>
<dbReference type="Gene3D" id="3.15.10.30">
    <property type="entry name" value="Haemolymph juvenile hormone binding protein"/>
    <property type="match status" value="1"/>
</dbReference>
<dbReference type="AlphaFoldDB" id="A0A1B0CZX5"/>
<evidence type="ECO:0000256" key="1">
    <source>
        <dbReference type="ARBA" id="ARBA00022729"/>
    </source>
</evidence>
<dbReference type="SMART" id="SM00700">
    <property type="entry name" value="JHBP"/>
    <property type="match status" value="1"/>
</dbReference>
<dbReference type="VEuPathDB" id="VectorBase:PPAI000648"/>
<dbReference type="Proteomes" id="UP000092462">
    <property type="component" value="Unassembled WGS sequence"/>
</dbReference>
<dbReference type="EnsemblMetazoa" id="PPAI000648-RA">
    <property type="protein sequence ID" value="PPAI000648-PA"/>
    <property type="gene ID" value="PPAI000648"/>
</dbReference>
<dbReference type="GO" id="GO:0007623">
    <property type="term" value="P:circadian rhythm"/>
    <property type="evidence" value="ECO:0007669"/>
    <property type="project" value="UniProtKB-ARBA"/>
</dbReference>
<reference evidence="4" key="1">
    <citation type="submission" date="2022-08" db="UniProtKB">
        <authorList>
            <consortium name="EnsemblMetazoa"/>
        </authorList>
    </citation>
    <scope>IDENTIFICATION</scope>
    <source>
        <strain evidence="4">Israel</strain>
    </source>
</reference>
<dbReference type="GO" id="GO:0005615">
    <property type="term" value="C:extracellular space"/>
    <property type="evidence" value="ECO:0007669"/>
    <property type="project" value="TreeGrafter"/>
</dbReference>
<organism evidence="4 5">
    <name type="scientific">Phlebotomus papatasi</name>
    <name type="common">Sandfly</name>
    <dbReference type="NCBI Taxonomy" id="29031"/>
    <lineage>
        <taxon>Eukaryota</taxon>
        <taxon>Metazoa</taxon>
        <taxon>Ecdysozoa</taxon>
        <taxon>Arthropoda</taxon>
        <taxon>Hexapoda</taxon>
        <taxon>Insecta</taxon>
        <taxon>Pterygota</taxon>
        <taxon>Neoptera</taxon>
        <taxon>Endopterygota</taxon>
        <taxon>Diptera</taxon>
        <taxon>Nematocera</taxon>
        <taxon>Psychodoidea</taxon>
        <taxon>Psychodidae</taxon>
        <taxon>Phlebotomus</taxon>
        <taxon>Phlebotomus</taxon>
    </lineage>
</organism>
<proteinExistence type="inferred from homology"/>
<protein>
    <submittedName>
        <fullName evidence="4">Uncharacterized protein</fullName>
    </submittedName>
</protein>
<dbReference type="VEuPathDB" id="VectorBase:PPAPM1_002806"/>